<organism evidence="2 3">
    <name type="scientific">Hymenoscyphus albidus</name>
    <dbReference type="NCBI Taxonomy" id="595503"/>
    <lineage>
        <taxon>Eukaryota</taxon>
        <taxon>Fungi</taxon>
        <taxon>Dikarya</taxon>
        <taxon>Ascomycota</taxon>
        <taxon>Pezizomycotina</taxon>
        <taxon>Leotiomycetes</taxon>
        <taxon>Helotiales</taxon>
        <taxon>Helotiaceae</taxon>
        <taxon>Hymenoscyphus</taxon>
    </lineage>
</organism>
<reference evidence="2" key="1">
    <citation type="submission" date="2021-07" db="EMBL/GenBank/DDBJ databases">
        <authorList>
            <person name="Durling M."/>
        </authorList>
    </citation>
    <scope>NUCLEOTIDE SEQUENCE</scope>
</reference>
<feature type="compositionally biased region" description="Basic and acidic residues" evidence="1">
    <location>
        <begin position="130"/>
        <end position="150"/>
    </location>
</feature>
<evidence type="ECO:0000256" key="1">
    <source>
        <dbReference type="SAM" id="MobiDB-lite"/>
    </source>
</evidence>
<proteinExistence type="predicted"/>
<protein>
    <submittedName>
        <fullName evidence="2">Uncharacterized protein</fullName>
    </submittedName>
</protein>
<evidence type="ECO:0000313" key="2">
    <source>
        <dbReference type="EMBL" id="CAG8976181.1"/>
    </source>
</evidence>
<accession>A0A9N9LPA7</accession>
<dbReference type="EMBL" id="CAJVRM010000165">
    <property type="protein sequence ID" value="CAG8976181.1"/>
    <property type="molecule type" value="Genomic_DNA"/>
</dbReference>
<name>A0A9N9LPA7_9HELO</name>
<dbReference type="AlphaFoldDB" id="A0A9N9LPA7"/>
<gene>
    <name evidence="2" type="ORF">HYALB_00009494</name>
</gene>
<sequence length="184" mass="21001">MPPDRHNDRNSRLLGDAIEKTGRRNMARCSRCEKNDRPCVAPRDKNIPDVLNVLVKARLAMFDKLIECLQFRSGSRLRLRAARDEALRAQQDAIAKVLRISREEESLDAKEQRMIAAGLNSLDELDAAEELEKKEKEEKEKEEEGERETARLAALTTPTDSDPVLELGLDPAFFEAFPSDHEMW</sequence>
<evidence type="ECO:0000313" key="3">
    <source>
        <dbReference type="Proteomes" id="UP000701801"/>
    </source>
</evidence>
<dbReference type="Proteomes" id="UP000701801">
    <property type="component" value="Unassembled WGS sequence"/>
</dbReference>
<comment type="caution">
    <text evidence="2">The sequence shown here is derived from an EMBL/GenBank/DDBJ whole genome shotgun (WGS) entry which is preliminary data.</text>
</comment>
<feature type="region of interest" description="Disordered" evidence="1">
    <location>
        <begin position="126"/>
        <end position="165"/>
    </location>
</feature>
<keyword evidence="3" id="KW-1185">Reference proteome</keyword>
<feature type="non-terminal residue" evidence="2">
    <location>
        <position position="1"/>
    </location>
</feature>